<dbReference type="Pfam" id="PF18765">
    <property type="entry name" value="Polbeta"/>
    <property type="match status" value="1"/>
</dbReference>
<name>A0A845GQV1_9BURK</name>
<accession>A0A845GQV1</accession>
<protein>
    <submittedName>
        <fullName evidence="2">Nucleotidyltransferase domain-containing protein</fullName>
    </submittedName>
</protein>
<evidence type="ECO:0000313" key="3">
    <source>
        <dbReference type="Proteomes" id="UP000447355"/>
    </source>
</evidence>
<reference evidence="2" key="1">
    <citation type="submission" date="2019-12" db="EMBL/GenBank/DDBJ databases">
        <title>Novel species isolated from a subtropical stream in China.</title>
        <authorList>
            <person name="Lu H."/>
        </authorList>
    </citation>
    <scope>NUCLEOTIDE SEQUENCE [LARGE SCALE GENOMIC DNA]</scope>
    <source>
        <strain evidence="2">FT81W</strain>
    </source>
</reference>
<keyword evidence="2" id="KW-0808">Transferase</keyword>
<dbReference type="InterPro" id="IPR043519">
    <property type="entry name" value="NT_sf"/>
</dbReference>
<feature type="domain" description="Polymerase beta nucleotidyltransferase" evidence="1">
    <location>
        <begin position="23"/>
        <end position="109"/>
    </location>
</feature>
<dbReference type="CDD" id="cd05403">
    <property type="entry name" value="NT_KNTase_like"/>
    <property type="match status" value="1"/>
</dbReference>
<evidence type="ECO:0000313" key="2">
    <source>
        <dbReference type="EMBL" id="MYM96371.1"/>
    </source>
</evidence>
<dbReference type="AlphaFoldDB" id="A0A845GQV1"/>
<dbReference type="Gene3D" id="3.30.460.10">
    <property type="entry name" value="Beta Polymerase, domain 2"/>
    <property type="match status" value="1"/>
</dbReference>
<organism evidence="2 3">
    <name type="scientific">Duganella vulcania</name>
    <dbReference type="NCBI Taxonomy" id="2692166"/>
    <lineage>
        <taxon>Bacteria</taxon>
        <taxon>Pseudomonadati</taxon>
        <taxon>Pseudomonadota</taxon>
        <taxon>Betaproteobacteria</taxon>
        <taxon>Burkholderiales</taxon>
        <taxon>Oxalobacteraceae</taxon>
        <taxon>Telluria group</taxon>
        <taxon>Duganella</taxon>
    </lineage>
</organism>
<dbReference type="RefSeq" id="WP_161085392.1">
    <property type="nucleotide sequence ID" value="NZ_WWCX01000044.1"/>
</dbReference>
<dbReference type="GO" id="GO:0016740">
    <property type="term" value="F:transferase activity"/>
    <property type="evidence" value="ECO:0007669"/>
    <property type="project" value="UniProtKB-KW"/>
</dbReference>
<sequence>MPSESNPPAFGLKASVVHSMGAVFSAHPEVEQAILYGSRAKGNYRRGSDIDLCLTGAGLTMPLLLKIENELDDLLLPYKIDLSVRDRIDNPELLAHIERVGVSFYHRKKD</sequence>
<dbReference type="EMBL" id="WWCX01000044">
    <property type="protein sequence ID" value="MYM96371.1"/>
    <property type="molecule type" value="Genomic_DNA"/>
</dbReference>
<evidence type="ECO:0000259" key="1">
    <source>
        <dbReference type="Pfam" id="PF18765"/>
    </source>
</evidence>
<proteinExistence type="predicted"/>
<comment type="caution">
    <text evidence="2">The sequence shown here is derived from an EMBL/GenBank/DDBJ whole genome shotgun (WGS) entry which is preliminary data.</text>
</comment>
<dbReference type="SUPFAM" id="SSF81301">
    <property type="entry name" value="Nucleotidyltransferase"/>
    <property type="match status" value="1"/>
</dbReference>
<gene>
    <name evidence="2" type="ORF">GTP90_21110</name>
</gene>
<dbReference type="InterPro" id="IPR041633">
    <property type="entry name" value="Polbeta"/>
</dbReference>
<dbReference type="Proteomes" id="UP000447355">
    <property type="component" value="Unassembled WGS sequence"/>
</dbReference>